<proteinExistence type="predicted"/>
<accession>A0A0S2HX22</accession>
<feature type="chain" id="PRO_5006599187" description="Nuclear transport factor 2 family protein" evidence="1">
    <location>
        <begin position="23"/>
        <end position="173"/>
    </location>
</feature>
<evidence type="ECO:0000256" key="1">
    <source>
        <dbReference type="SAM" id="SignalP"/>
    </source>
</evidence>
<evidence type="ECO:0000313" key="2">
    <source>
        <dbReference type="EMBL" id="ALO14562.1"/>
    </source>
</evidence>
<organism evidence="2 3">
    <name type="scientific">Salinivirga cyanobacteriivorans</name>
    <dbReference type="NCBI Taxonomy" id="1307839"/>
    <lineage>
        <taxon>Bacteria</taxon>
        <taxon>Pseudomonadati</taxon>
        <taxon>Bacteroidota</taxon>
        <taxon>Bacteroidia</taxon>
        <taxon>Bacteroidales</taxon>
        <taxon>Salinivirgaceae</taxon>
        <taxon>Salinivirga</taxon>
    </lineage>
</organism>
<dbReference type="STRING" id="1307839.L21SP5_00894"/>
<dbReference type="EMBL" id="CP013118">
    <property type="protein sequence ID" value="ALO14562.1"/>
    <property type="molecule type" value="Genomic_DNA"/>
</dbReference>
<gene>
    <name evidence="2" type="ORF">L21SP5_00894</name>
</gene>
<reference evidence="2 3" key="1">
    <citation type="submission" date="2015-11" db="EMBL/GenBank/DDBJ databases">
        <title>Description and complete genome sequence of a novel strain predominating in hypersaline microbial mats and representing a new family of the Bacteriodetes phylum.</title>
        <authorList>
            <person name="Spring S."/>
            <person name="Bunk B."/>
            <person name="Sproer C."/>
            <person name="Klenk H.-P."/>
        </authorList>
    </citation>
    <scope>NUCLEOTIDE SEQUENCE [LARGE SCALE GENOMIC DNA]</scope>
    <source>
        <strain evidence="2 3">L21-Spi-D4</strain>
    </source>
</reference>
<evidence type="ECO:0008006" key="4">
    <source>
        <dbReference type="Google" id="ProtNLM"/>
    </source>
</evidence>
<dbReference type="Proteomes" id="UP000064893">
    <property type="component" value="Chromosome"/>
</dbReference>
<keyword evidence="3" id="KW-1185">Reference proteome</keyword>
<feature type="signal peptide" evidence="1">
    <location>
        <begin position="1"/>
        <end position="22"/>
    </location>
</feature>
<dbReference type="KEGG" id="blq:L21SP5_00894"/>
<dbReference type="OrthoDB" id="1121082at2"/>
<dbReference type="AlphaFoldDB" id="A0A0S2HX22"/>
<sequence length="173" mass="20161" precursor="true">MRNTTKILLLVAIVLTAGIAGAQNLDLNKVPKLEYLKTAKNMASDFFQRLKEKDHEANADFIIDNLGSAWDESKRISERNDYLNKFQLISIKPPQGVYGDLDGYDLIEQGFLRGSDRYFRHTYMAYFEGNYLIFEFRFYVDGNEKVTLDYIGWSEKNPFEYMSTSDMLLPKYD</sequence>
<protein>
    <recommendedName>
        <fullName evidence="4">Nuclear transport factor 2 family protein</fullName>
    </recommendedName>
</protein>
<dbReference type="RefSeq" id="WP_057952097.1">
    <property type="nucleotide sequence ID" value="NZ_CP013118.1"/>
</dbReference>
<name>A0A0S2HX22_9BACT</name>
<evidence type="ECO:0000313" key="3">
    <source>
        <dbReference type="Proteomes" id="UP000064893"/>
    </source>
</evidence>
<keyword evidence="1" id="KW-0732">Signal</keyword>